<sequence length="132" mass="14734">MQYVKSSMEAHFFFRYNRDNKKAEDIFTESHSKLVQEGVEWLSKTSESCPLIASLVATVSFATATTIPGGIKEESGRPILGNQPPFEVSAISSLLALCFSATSTFIFLSILSCLDTNRRILHWKCRGSFCWA</sequence>
<dbReference type="Pfam" id="PF13962">
    <property type="entry name" value="PGG"/>
    <property type="match status" value="1"/>
</dbReference>
<dbReference type="Proteomes" id="UP000238479">
    <property type="component" value="Chromosome 6"/>
</dbReference>
<dbReference type="InterPro" id="IPR026961">
    <property type="entry name" value="PGG_dom"/>
</dbReference>
<keyword evidence="4" id="KW-1185">Reference proteome</keyword>
<reference evidence="3 4" key="1">
    <citation type="journal article" date="2018" name="Nat. Genet.">
        <title>The Rosa genome provides new insights in the design of modern roses.</title>
        <authorList>
            <person name="Bendahmane M."/>
        </authorList>
    </citation>
    <scope>NUCLEOTIDE SEQUENCE [LARGE SCALE GENOMIC DNA]</scope>
    <source>
        <strain evidence="4">cv. Old Blush</strain>
    </source>
</reference>
<feature type="transmembrane region" description="Helical" evidence="1">
    <location>
        <begin position="91"/>
        <end position="114"/>
    </location>
</feature>
<keyword evidence="1" id="KW-0812">Transmembrane</keyword>
<organism evidence="3 4">
    <name type="scientific">Rosa chinensis</name>
    <name type="common">China rose</name>
    <dbReference type="NCBI Taxonomy" id="74649"/>
    <lineage>
        <taxon>Eukaryota</taxon>
        <taxon>Viridiplantae</taxon>
        <taxon>Streptophyta</taxon>
        <taxon>Embryophyta</taxon>
        <taxon>Tracheophyta</taxon>
        <taxon>Spermatophyta</taxon>
        <taxon>Magnoliopsida</taxon>
        <taxon>eudicotyledons</taxon>
        <taxon>Gunneridae</taxon>
        <taxon>Pentapetalae</taxon>
        <taxon>rosids</taxon>
        <taxon>fabids</taxon>
        <taxon>Rosales</taxon>
        <taxon>Rosaceae</taxon>
        <taxon>Rosoideae</taxon>
        <taxon>Rosoideae incertae sedis</taxon>
        <taxon>Rosa</taxon>
    </lineage>
</organism>
<accession>A0A2P6PVT8</accession>
<feature type="transmembrane region" description="Helical" evidence="1">
    <location>
        <begin position="51"/>
        <end position="71"/>
    </location>
</feature>
<dbReference type="EMBL" id="PDCK01000044">
    <property type="protein sequence ID" value="PRQ26029.1"/>
    <property type="molecule type" value="Genomic_DNA"/>
</dbReference>
<evidence type="ECO:0000256" key="1">
    <source>
        <dbReference type="SAM" id="Phobius"/>
    </source>
</evidence>
<dbReference type="Gramene" id="PRQ26029">
    <property type="protein sequence ID" value="PRQ26029"/>
    <property type="gene ID" value="RchiOBHm_Chr6g0290131"/>
</dbReference>
<dbReference type="STRING" id="74649.A0A2P6PVT8"/>
<name>A0A2P6PVT8_ROSCH</name>
<keyword evidence="1" id="KW-1133">Transmembrane helix</keyword>
<gene>
    <name evidence="3" type="ORF">RchiOBHm_Chr6g0290131</name>
</gene>
<evidence type="ECO:0000313" key="3">
    <source>
        <dbReference type="EMBL" id="PRQ26029.1"/>
    </source>
</evidence>
<dbReference type="OMA" id="MEVFHEE"/>
<proteinExistence type="predicted"/>
<dbReference type="AlphaFoldDB" id="A0A2P6PVT8"/>
<evidence type="ECO:0000313" key="4">
    <source>
        <dbReference type="Proteomes" id="UP000238479"/>
    </source>
</evidence>
<dbReference type="PANTHER" id="PTHR24177:SF103">
    <property type="entry name" value="PGG DOMAIN-CONTAINING PROTEIN"/>
    <property type="match status" value="1"/>
</dbReference>
<evidence type="ECO:0000259" key="2">
    <source>
        <dbReference type="Pfam" id="PF13962"/>
    </source>
</evidence>
<keyword evidence="1" id="KW-0472">Membrane</keyword>
<feature type="domain" description="PGG" evidence="2">
    <location>
        <begin position="40"/>
        <end position="123"/>
    </location>
</feature>
<protein>
    <submittedName>
        <fullName evidence="3">Putative PGG domain-containing protein</fullName>
    </submittedName>
</protein>
<comment type="caution">
    <text evidence="3">The sequence shown here is derived from an EMBL/GenBank/DDBJ whole genome shotgun (WGS) entry which is preliminary data.</text>
</comment>
<dbReference type="PANTHER" id="PTHR24177">
    <property type="entry name" value="CASKIN"/>
    <property type="match status" value="1"/>
</dbReference>
<dbReference type="GO" id="GO:0016020">
    <property type="term" value="C:membrane"/>
    <property type="evidence" value="ECO:0007669"/>
    <property type="project" value="TreeGrafter"/>
</dbReference>